<dbReference type="FunFam" id="3.90.850.10:FF:000002">
    <property type="entry name" value="2-hydroxyhepta-2,4-diene-1,7-dioate isomerase"/>
    <property type="match status" value="2"/>
</dbReference>
<keyword evidence="2" id="KW-0479">Metal-binding</keyword>
<gene>
    <name evidence="4" type="ORF">PPYR_11684</name>
</gene>
<evidence type="ECO:0000259" key="3">
    <source>
        <dbReference type="Pfam" id="PF01557"/>
    </source>
</evidence>
<sequence length="577" mass="63150">MPSNIRFVLSSASKLFSRSAVEATNGSFSLISASSIRKFSVTASRNMHFVQFQLKSRGPQHLGAQLEPNGDIFDISAVDSSIPNSLVECLATGESVIEKTKRIIAANRAIVPLSNVKLLPPVIKPSKVICIGYNYAGHCAELKIPPPTEPVFFNKFASCIIGPYDDIKLPEMSEKVDWEVELAVVIGKKAKCVRKDQVGPYIFGYTVAQDVSARDWLTSEANGGQFLLGKCMDTFCPLGPSVVDRDSVGDVNNLNIKSTLNGELQQSGNTSEFICKIDFIVSYLSHIFTLQPGDIILTGTPTGVGLHKKPPRFLQRGDVLESEIEGVGKILLAAEIYCFIILTFRIIAAGKSVVSVNDVNLLAPISKPDKVVCIARNYTGHCQEQNLPAPTEPMFFSKFSSCLIGPYDEIILPEISKRVDWEVELAVVMGKKAKCIRPDQVESYIFGYTIAQDISARDWQKERNGGQFLLGKSMDTFCPIGPSVVTRENIIDVNNLNVKTILNGDVKQNGNTSEMIFKIDFMVSYLSQIFTLLPGDVILTGTPAGVGVHRNPPLFLKAGDVLESEIECIGRMSNKVV</sequence>
<organism evidence="4 5">
    <name type="scientific">Photinus pyralis</name>
    <name type="common">Common eastern firefly</name>
    <name type="synonym">Lampyris pyralis</name>
    <dbReference type="NCBI Taxonomy" id="7054"/>
    <lineage>
        <taxon>Eukaryota</taxon>
        <taxon>Metazoa</taxon>
        <taxon>Ecdysozoa</taxon>
        <taxon>Arthropoda</taxon>
        <taxon>Hexapoda</taxon>
        <taxon>Insecta</taxon>
        <taxon>Pterygota</taxon>
        <taxon>Neoptera</taxon>
        <taxon>Endopterygota</taxon>
        <taxon>Coleoptera</taxon>
        <taxon>Polyphaga</taxon>
        <taxon>Elateriformia</taxon>
        <taxon>Elateroidea</taxon>
        <taxon>Lampyridae</taxon>
        <taxon>Lampyrinae</taxon>
        <taxon>Photinus</taxon>
    </lineage>
</organism>
<dbReference type="Proteomes" id="UP000327044">
    <property type="component" value="Unassembled WGS sequence"/>
</dbReference>
<dbReference type="InterPro" id="IPR036663">
    <property type="entry name" value="Fumarylacetoacetase_C_sf"/>
</dbReference>
<name>A0A5N4ABZ5_PHOPY</name>
<dbReference type="InterPro" id="IPR051121">
    <property type="entry name" value="FAH"/>
</dbReference>
<evidence type="ECO:0000256" key="1">
    <source>
        <dbReference type="ARBA" id="ARBA00010211"/>
    </source>
</evidence>
<proteinExistence type="inferred from homology"/>
<evidence type="ECO:0000256" key="2">
    <source>
        <dbReference type="ARBA" id="ARBA00022723"/>
    </source>
</evidence>
<dbReference type="PANTHER" id="PTHR42796">
    <property type="entry name" value="FUMARYLACETOACETATE HYDROLASE DOMAIN-CONTAINING PROTEIN 2A-RELATED"/>
    <property type="match status" value="1"/>
</dbReference>
<dbReference type="GO" id="GO:0046872">
    <property type="term" value="F:metal ion binding"/>
    <property type="evidence" value="ECO:0007669"/>
    <property type="project" value="UniProtKB-KW"/>
</dbReference>
<dbReference type="AlphaFoldDB" id="A0A5N4ABZ5"/>
<comment type="caution">
    <text evidence="4">The sequence shown here is derived from an EMBL/GenBank/DDBJ whole genome shotgun (WGS) entry which is preliminary data.</text>
</comment>
<accession>A0A5N4ABZ5</accession>
<keyword evidence="5" id="KW-1185">Reference proteome</keyword>
<evidence type="ECO:0000313" key="4">
    <source>
        <dbReference type="EMBL" id="KAB0794845.1"/>
    </source>
</evidence>
<dbReference type="InterPro" id="IPR011234">
    <property type="entry name" value="Fumarylacetoacetase-like_C"/>
</dbReference>
<feature type="domain" description="Fumarylacetoacetase-like C-terminal" evidence="3">
    <location>
        <begin position="127"/>
        <end position="330"/>
    </location>
</feature>
<comment type="similarity">
    <text evidence="1">Belongs to the FAH family.</text>
</comment>
<dbReference type="PANTHER" id="PTHR42796:SF4">
    <property type="entry name" value="FUMARYLACETOACETATE HYDROLASE DOMAIN-CONTAINING PROTEIN 2A"/>
    <property type="match status" value="1"/>
</dbReference>
<dbReference type="Pfam" id="PF01557">
    <property type="entry name" value="FAA_hydrolase"/>
    <property type="match status" value="2"/>
</dbReference>
<feature type="domain" description="Fumarylacetoacetase-like C-terminal" evidence="3">
    <location>
        <begin position="370"/>
        <end position="577"/>
    </location>
</feature>
<dbReference type="GO" id="GO:0006107">
    <property type="term" value="P:oxaloacetate metabolic process"/>
    <property type="evidence" value="ECO:0007669"/>
    <property type="project" value="UniProtKB-ARBA"/>
</dbReference>
<dbReference type="Gene3D" id="3.90.850.10">
    <property type="entry name" value="Fumarylacetoacetase-like, C-terminal domain"/>
    <property type="match status" value="2"/>
</dbReference>
<dbReference type="SUPFAM" id="SSF56529">
    <property type="entry name" value="FAH"/>
    <property type="match status" value="2"/>
</dbReference>
<dbReference type="GO" id="GO:0050163">
    <property type="term" value="F:oxaloacetate tautomerase activity"/>
    <property type="evidence" value="ECO:0007669"/>
    <property type="project" value="UniProtKB-ARBA"/>
</dbReference>
<dbReference type="EMBL" id="VVIM01000008">
    <property type="protein sequence ID" value="KAB0794845.1"/>
    <property type="molecule type" value="Genomic_DNA"/>
</dbReference>
<reference evidence="4 5" key="1">
    <citation type="journal article" date="2018" name="Elife">
        <title>Firefly genomes illuminate parallel origins of bioluminescence in beetles.</title>
        <authorList>
            <person name="Fallon T.R."/>
            <person name="Lower S.E."/>
            <person name="Chang C.H."/>
            <person name="Bessho-Uehara M."/>
            <person name="Martin G.J."/>
            <person name="Bewick A.J."/>
            <person name="Behringer M."/>
            <person name="Debat H.J."/>
            <person name="Wong I."/>
            <person name="Day J.C."/>
            <person name="Suvorov A."/>
            <person name="Silva C.J."/>
            <person name="Stanger-Hall K.F."/>
            <person name="Hall D.W."/>
            <person name="Schmitz R.J."/>
            <person name="Nelson D.R."/>
            <person name="Lewis S.M."/>
            <person name="Shigenobu S."/>
            <person name="Bybee S.M."/>
            <person name="Larracuente A.M."/>
            <person name="Oba Y."/>
            <person name="Weng J.K."/>
        </authorList>
    </citation>
    <scope>NUCLEOTIDE SEQUENCE [LARGE SCALE GENOMIC DNA]</scope>
    <source>
        <strain evidence="4">1611_PpyrPB1</strain>
        <tissue evidence="4">Whole body</tissue>
    </source>
</reference>
<protein>
    <recommendedName>
        <fullName evidence="3">Fumarylacetoacetase-like C-terminal domain-containing protein</fullName>
    </recommendedName>
</protein>
<dbReference type="InParanoid" id="A0A5N4ABZ5"/>
<evidence type="ECO:0000313" key="5">
    <source>
        <dbReference type="Proteomes" id="UP000327044"/>
    </source>
</evidence>